<feature type="binding site" evidence="4">
    <location>
        <position position="45"/>
    </location>
    <ligand>
        <name>Zn(2+)</name>
        <dbReference type="ChEBI" id="CHEBI:29105"/>
    </ligand>
</feature>
<dbReference type="GeneID" id="25330817"/>
<gene>
    <name evidence="6" type="ORF">PV05_08909</name>
</gene>
<dbReference type="SUPFAM" id="SSF53056">
    <property type="entry name" value="beta-carbonic anhydrase, cab"/>
    <property type="match status" value="1"/>
</dbReference>
<evidence type="ECO:0000256" key="3">
    <source>
        <dbReference type="ARBA" id="ARBA00022833"/>
    </source>
</evidence>
<keyword evidence="2 4" id="KW-0479">Metal-binding</keyword>
<proteinExistence type="inferred from homology"/>
<evidence type="ECO:0000313" key="7">
    <source>
        <dbReference type="Proteomes" id="UP000054342"/>
    </source>
</evidence>
<dbReference type="InterPro" id="IPR036874">
    <property type="entry name" value="Carbonic_anhydrase_sf"/>
</dbReference>
<dbReference type="AlphaFoldDB" id="A0A0D2EF79"/>
<dbReference type="Gene3D" id="3.40.1050.10">
    <property type="entry name" value="Carbonic anhydrase"/>
    <property type="match status" value="1"/>
</dbReference>
<evidence type="ECO:0000256" key="1">
    <source>
        <dbReference type="ARBA" id="ARBA00006217"/>
    </source>
</evidence>
<sequence>MLSKSLAEMLARNSKLAQTYQPPPDLKQMAGVMRASGAGVVVLSCSDPRLNPYQILGIDSTLKATMVRNAGGRAFDAIRTLAVLQTIGNPGTIVVMHHTDCGLTHYHDKDIQNALIELSPHSKDLIHSLKFGEITNGVEDSIRQDIAILKSSQLINKSTQIIGLKFDIHTGLLSQVSENASEA</sequence>
<dbReference type="Pfam" id="PF00484">
    <property type="entry name" value="Pro_CA"/>
    <property type="match status" value="1"/>
</dbReference>
<protein>
    <recommendedName>
        <fullName evidence="5">Carbonic anhydrase</fullName>
        <ecNumber evidence="5">4.2.1.1</ecNumber>
    </recommendedName>
    <alternativeName>
        <fullName evidence="5">Carbonate dehydratase</fullName>
    </alternativeName>
</protein>
<comment type="cofactor">
    <cofactor evidence="4">
        <name>Zn(2+)</name>
        <dbReference type="ChEBI" id="CHEBI:29105"/>
    </cofactor>
    <text evidence="4">Binds 1 zinc ion per subunit.</text>
</comment>
<dbReference type="EC" id="4.2.1.1" evidence="5"/>
<dbReference type="OrthoDB" id="10248475at2759"/>
<keyword evidence="7" id="KW-1185">Reference proteome</keyword>
<dbReference type="GO" id="GO:0004089">
    <property type="term" value="F:carbonate dehydratase activity"/>
    <property type="evidence" value="ECO:0007669"/>
    <property type="project" value="UniProtKB-UniRule"/>
</dbReference>
<dbReference type="SMART" id="SM00947">
    <property type="entry name" value="Pro_CA"/>
    <property type="match status" value="1"/>
</dbReference>
<dbReference type="PANTHER" id="PTHR43175:SF3">
    <property type="entry name" value="CARBON DISULFIDE HYDROLASE"/>
    <property type="match status" value="1"/>
</dbReference>
<evidence type="ECO:0000256" key="5">
    <source>
        <dbReference type="RuleBase" id="RU003956"/>
    </source>
</evidence>
<name>A0A0D2EF79_9EURO</name>
<evidence type="ECO:0000256" key="4">
    <source>
        <dbReference type="PIRSR" id="PIRSR601765-1"/>
    </source>
</evidence>
<comment type="similarity">
    <text evidence="1 5">Belongs to the beta-class carbonic anhydrase family.</text>
</comment>
<organism evidence="6 7">
    <name type="scientific">Exophiala xenobiotica</name>
    <dbReference type="NCBI Taxonomy" id="348802"/>
    <lineage>
        <taxon>Eukaryota</taxon>
        <taxon>Fungi</taxon>
        <taxon>Dikarya</taxon>
        <taxon>Ascomycota</taxon>
        <taxon>Pezizomycotina</taxon>
        <taxon>Eurotiomycetes</taxon>
        <taxon>Chaetothyriomycetidae</taxon>
        <taxon>Chaetothyriales</taxon>
        <taxon>Herpotrichiellaceae</taxon>
        <taxon>Exophiala</taxon>
    </lineage>
</organism>
<comment type="catalytic activity">
    <reaction evidence="5">
        <text>hydrogencarbonate + H(+) = CO2 + H2O</text>
        <dbReference type="Rhea" id="RHEA:10748"/>
        <dbReference type="ChEBI" id="CHEBI:15377"/>
        <dbReference type="ChEBI" id="CHEBI:15378"/>
        <dbReference type="ChEBI" id="CHEBI:16526"/>
        <dbReference type="ChEBI" id="CHEBI:17544"/>
        <dbReference type="EC" id="4.2.1.1"/>
    </reaction>
</comment>
<evidence type="ECO:0000256" key="2">
    <source>
        <dbReference type="ARBA" id="ARBA00022723"/>
    </source>
</evidence>
<accession>A0A0D2EF79</accession>
<dbReference type="HOGENOM" id="CLU_084253_4_0_1"/>
<dbReference type="EMBL" id="KN847321">
    <property type="protein sequence ID" value="KIW53325.1"/>
    <property type="molecule type" value="Genomic_DNA"/>
</dbReference>
<dbReference type="Proteomes" id="UP000054342">
    <property type="component" value="Unassembled WGS sequence"/>
</dbReference>
<reference evidence="6 7" key="1">
    <citation type="submission" date="2015-01" db="EMBL/GenBank/DDBJ databases">
        <title>The Genome Sequence of Exophiala xenobiotica CBS118157.</title>
        <authorList>
            <consortium name="The Broad Institute Genomics Platform"/>
            <person name="Cuomo C."/>
            <person name="de Hoog S."/>
            <person name="Gorbushina A."/>
            <person name="Stielow B."/>
            <person name="Teixiera M."/>
            <person name="Abouelleil A."/>
            <person name="Chapman S.B."/>
            <person name="Priest M."/>
            <person name="Young S.K."/>
            <person name="Wortman J."/>
            <person name="Nusbaum C."/>
            <person name="Birren B."/>
        </authorList>
    </citation>
    <scope>NUCLEOTIDE SEQUENCE [LARGE SCALE GENOMIC DNA]</scope>
    <source>
        <strain evidence="6 7">CBS 118157</strain>
    </source>
</reference>
<keyword evidence="5" id="KW-0456">Lyase</keyword>
<dbReference type="RefSeq" id="XP_013313909.1">
    <property type="nucleotide sequence ID" value="XM_013458455.1"/>
</dbReference>
<dbReference type="PANTHER" id="PTHR43175">
    <property type="entry name" value="CARBONIC ANHYDRASE"/>
    <property type="match status" value="1"/>
</dbReference>
<comment type="function">
    <text evidence="5">Reversible hydration of carbon dioxide.</text>
</comment>
<keyword evidence="3 4" id="KW-0862">Zinc</keyword>
<dbReference type="GO" id="GO:0008270">
    <property type="term" value="F:zinc ion binding"/>
    <property type="evidence" value="ECO:0007669"/>
    <property type="project" value="UniProtKB-UniRule"/>
</dbReference>
<dbReference type="InterPro" id="IPR001765">
    <property type="entry name" value="Carbonic_anhydrase"/>
</dbReference>
<feature type="binding site" evidence="4">
    <location>
        <position position="98"/>
    </location>
    <ligand>
        <name>Zn(2+)</name>
        <dbReference type="ChEBI" id="CHEBI:29105"/>
    </ligand>
</feature>
<feature type="binding site" evidence="4">
    <location>
        <position position="101"/>
    </location>
    <ligand>
        <name>Zn(2+)</name>
        <dbReference type="ChEBI" id="CHEBI:29105"/>
    </ligand>
</feature>
<dbReference type="STRING" id="348802.A0A0D2EF79"/>
<feature type="binding site" evidence="4">
    <location>
        <position position="47"/>
    </location>
    <ligand>
        <name>Zn(2+)</name>
        <dbReference type="ChEBI" id="CHEBI:29105"/>
    </ligand>
</feature>
<evidence type="ECO:0000313" key="6">
    <source>
        <dbReference type="EMBL" id="KIW53325.1"/>
    </source>
</evidence>